<keyword evidence="8 9" id="KW-0807">Transducer</keyword>
<evidence type="ECO:0000256" key="1">
    <source>
        <dbReference type="ARBA" id="ARBA00004651"/>
    </source>
</evidence>
<dbReference type="SUPFAM" id="SSF81321">
    <property type="entry name" value="Family A G protein-coupled receptor-like"/>
    <property type="match status" value="1"/>
</dbReference>
<keyword evidence="7 9" id="KW-0675">Receptor</keyword>
<dbReference type="InterPro" id="IPR000995">
    <property type="entry name" value="Musac_Ach_rcpt"/>
</dbReference>
<evidence type="ECO:0000256" key="2">
    <source>
        <dbReference type="ARBA" id="ARBA00022475"/>
    </source>
</evidence>
<feature type="transmembrane region" description="Helical" evidence="11">
    <location>
        <begin position="457"/>
        <end position="481"/>
    </location>
</feature>
<organism evidence="13 14">
    <name type="scientific">Macrostomum lignano</name>
    <dbReference type="NCBI Taxonomy" id="282301"/>
    <lineage>
        <taxon>Eukaryota</taxon>
        <taxon>Metazoa</taxon>
        <taxon>Spiralia</taxon>
        <taxon>Lophotrochozoa</taxon>
        <taxon>Platyhelminthes</taxon>
        <taxon>Rhabditophora</taxon>
        <taxon>Macrostomorpha</taxon>
        <taxon>Macrostomida</taxon>
        <taxon>Macrostomidae</taxon>
        <taxon>Macrostomum</taxon>
    </lineage>
</organism>
<evidence type="ECO:0000259" key="12">
    <source>
        <dbReference type="PROSITE" id="PS50262"/>
    </source>
</evidence>
<protein>
    <submittedName>
        <fullName evidence="14">G_PROTEIN_RECEP_F1_2 domain-containing protein</fullName>
    </submittedName>
</protein>
<keyword evidence="6 11" id="KW-0472">Membrane</keyword>
<feature type="transmembrane region" description="Helical" evidence="11">
    <location>
        <begin position="110"/>
        <end position="132"/>
    </location>
</feature>
<evidence type="ECO:0000313" key="14">
    <source>
        <dbReference type="WBParaSite" id="maker-uti_cns_0003410-snap-gene-0.7-mRNA-1"/>
    </source>
</evidence>
<feature type="compositionally biased region" description="Low complexity" evidence="10">
    <location>
        <begin position="420"/>
        <end position="442"/>
    </location>
</feature>
<dbReference type="PRINTS" id="PR00243">
    <property type="entry name" value="MUSCARINICR"/>
</dbReference>
<feature type="transmembrane region" description="Helical" evidence="11">
    <location>
        <begin position="153"/>
        <end position="177"/>
    </location>
</feature>
<feature type="transmembrane region" description="Helical" evidence="11">
    <location>
        <begin position="501"/>
        <end position="520"/>
    </location>
</feature>
<dbReference type="InterPro" id="IPR000276">
    <property type="entry name" value="GPCR_Rhodpsn"/>
</dbReference>
<feature type="region of interest" description="Disordered" evidence="10">
    <location>
        <begin position="376"/>
        <end position="450"/>
    </location>
</feature>
<feature type="transmembrane region" description="Helical" evidence="11">
    <location>
        <begin position="36"/>
        <end position="61"/>
    </location>
</feature>
<evidence type="ECO:0000256" key="10">
    <source>
        <dbReference type="SAM" id="MobiDB-lite"/>
    </source>
</evidence>
<feature type="region of interest" description="Disordered" evidence="10">
    <location>
        <begin position="235"/>
        <end position="261"/>
    </location>
</feature>
<proteinExistence type="inferred from homology"/>
<dbReference type="PROSITE" id="PS50262">
    <property type="entry name" value="G_PROTEIN_RECEP_F1_2"/>
    <property type="match status" value="1"/>
</dbReference>
<evidence type="ECO:0000256" key="9">
    <source>
        <dbReference type="RuleBase" id="RU000688"/>
    </source>
</evidence>
<evidence type="ECO:0000256" key="7">
    <source>
        <dbReference type="ARBA" id="ARBA00023170"/>
    </source>
</evidence>
<keyword evidence="4 11" id="KW-1133">Transmembrane helix</keyword>
<dbReference type="GO" id="GO:0007197">
    <property type="term" value="P:adenylate cyclase-inhibiting G protein-coupled acetylcholine receptor signaling pathway"/>
    <property type="evidence" value="ECO:0007669"/>
    <property type="project" value="TreeGrafter"/>
</dbReference>
<comment type="subcellular location">
    <subcellularLocation>
        <location evidence="1">Cell membrane</location>
        <topology evidence="1">Multi-pass membrane protein</topology>
    </subcellularLocation>
</comment>
<dbReference type="Gene3D" id="1.20.1070.10">
    <property type="entry name" value="Rhodopsin 7-helix transmembrane proteins"/>
    <property type="match status" value="2"/>
</dbReference>
<dbReference type="WBParaSite" id="maker-uti_cns_0003410-snap-gene-0.7-mRNA-1">
    <property type="protein sequence ID" value="maker-uti_cns_0003410-snap-gene-0.7-mRNA-1"/>
    <property type="gene ID" value="maker-uti_cns_0003410-snap-gene-0.7"/>
</dbReference>
<evidence type="ECO:0000313" key="13">
    <source>
        <dbReference type="Proteomes" id="UP000095280"/>
    </source>
</evidence>
<keyword evidence="5 9" id="KW-0297">G-protein coupled receptor</keyword>
<evidence type="ECO:0000256" key="11">
    <source>
        <dbReference type="SAM" id="Phobius"/>
    </source>
</evidence>
<keyword evidence="13" id="KW-1185">Reference proteome</keyword>
<keyword evidence="3 9" id="KW-0812">Transmembrane</keyword>
<dbReference type="GO" id="GO:0045202">
    <property type="term" value="C:synapse"/>
    <property type="evidence" value="ECO:0007669"/>
    <property type="project" value="TreeGrafter"/>
</dbReference>
<accession>A0A1I8GXU4</accession>
<evidence type="ECO:0000256" key="6">
    <source>
        <dbReference type="ARBA" id="ARBA00023136"/>
    </source>
</evidence>
<dbReference type="PANTHER" id="PTHR24247">
    <property type="entry name" value="5-HYDROXYTRYPTAMINE RECEPTOR"/>
    <property type="match status" value="1"/>
</dbReference>
<evidence type="ECO:0000256" key="4">
    <source>
        <dbReference type="ARBA" id="ARBA00022989"/>
    </source>
</evidence>
<dbReference type="PRINTS" id="PR00237">
    <property type="entry name" value="GPCRRHODOPSN"/>
</dbReference>
<feature type="domain" description="G-protein coupled receptors family 1 profile" evidence="12">
    <location>
        <begin position="53"/>
        <end position="517"/>
    </location>
</feature>
<dbReference type="AlphaFoldDB" id="A0A1I8GXU4"/>
<dbReference type="GO" id="GO:0005886">
    <property type="term" value="C:plasma membrane"/>
    <property type="evidence" value="ECO:0007669"/>
    <property type="project" value="UniProtKB-SubCell"/>
</dbReference>
<comment type="similarity">
    <text evidence="9">Belongs to the G-protein coupled receptor 1 family.</text>
</comment>
<feature type="transmembrane region" description="Helical" evidence="11">
    <location>
        <begin position="197"/>
        <end position="219"/>
    </location>
</feature>
<sequence length="569" mass="62376">MSSTSYCLPKALSVIGNVTANGTGSSADDALSVYEVVFYALLATAASAVTAFGNLLVLVSFRIDRQLQTVSNYYLMSLAVADLLIGFVSMPIYTVYLLVTYWPFDIIVCNLYLCFDYTMCNASVASLLIISIDRYRSVTSPLIYRSQRTPKRALIMITCAWVVSIILWSPLIILSSATKEDKVATVCQVEFINDNPYLTFFTSIMAFFLPVTVMTILYVRIFRETKKRQRELQSLQAGCGGGGGGSTAAAASSNDESRTHPDIDDRIEEVDEQQECLTYVVWIRLPDASGQTRIQLRSKRTAASSSEQQLSTRCIMGQEATGNIHSRGQQQQTPQQQQQQQVAIVVANASASSADASAATGAAAADADAVSRFDSAKSNATADSGIDSIGGGGDGPAGLHRVGSPPKQPAPTSRRPSHAQQQQQTQKPQANSGPKTSSSSNSSKKETKNEQKAAKTLSAILLVFIVTWIPYNVFTLIRAVYRAHCPDEYFRPLIPDTLYNFGYWLCYLNSTMNPVCYALCNANFRRTFWKILTCKSRKRRTLRHLGQGLYSHTRVVHAVAPTAGTRQPR</sequence>
<name>A0A1I8GXU4_9PLAT</name>
<dbReference type="GO" id="GO:0016907">
    <property type="term" value="F:G protein-coupled acetylcholine receptor activity"/>
    <property type="evidence" value="ECO:0007669"/>
    <property type="project" value="InterPro"/>
</dbReference>
<dbReference type="PANTHER" id="PTHR24247:SF265">
    <property type="entry name" value="MUSCARINIC ACETYLCHOLINE RECEPTOR DM1"/>
    <property type="match status" value="1"/>
</dbReference>
<dbReference type="GO" id="GO:0030425">
    <property type="term" value="C:dendrite"/>
    <property type="evidence" value="ECO:0007669"/>
    <property type="project" value="TreeGrafter"/>
</dbReference>
<dbReference type="GO" id="GO:0004993">
    <property type="term" value="F:G protein-coupled serotonin receptor activity"/>
    <property type="evidence" value="ECO:0007669"/>
    <property type="project" value="TreeGrafter"/>
</dbReference>
<feature type="transmembrane region" description="Helical" evidence="11">
    <location>
        <begin position="73"/>
        <end position="98"/>
    </location>
</feature>
<reference evidence="14" key="1">
    <citation type="submission" date="2016-11" db="UniProtKB">
        <authorList>
            <consortium name="WormBaseParasite"/>
        </authorList>
    </citation>
    <scope>IDENTIFICATION</scope>
</reference>
<dbReference type="InterPro" id="IPR017452">
    <property type="entry name" value="GPCR_Rhodpsn_7TM"/>
</dbReference>
<evidence type="ECO:0000256" key="3">
    <source>
        <dbReference type="ARBA" id="ARBA00022692"/>
    </source>
</evidence>
<evidence type="ECO:0000256" key="5">
    <source>
        <dbReference type="ARBA" id="ARBA00023040"/>
    </source>
</evidence>
<dbReference type="Pfam" id="PF00001">
    <property type="entry name" value="7tm_1"/>
    <property type="match status" value="1"/>
</dbReference>
<dbReference type="SMART" id="SM01381">
    <property type="entry name" value="7TM_GPCR_Srsx"/>
    <property type="match status" value="1"/>
</dbReference>
<dbReference type="Proteomes" id="UP000095280">
    <property type="component" value="Unplaced"/>
</dbReference>
<evidence type="ECO:0000256" key="8">
    <source>
        <dbReference type="ARBA" id="ARBA00023224"/>
    </source>
</evidence>
<dbReference type="GO" id="GO:0007187">
    <property type="term" value="P:G protein-coupled receptor signaling pathway, coupled to cyclic nucleotide second messenger"/>
    <property type="evidence" value="ECO:0007669"/>
    <property type="project" value="TreeGrafter"/>
</dbReference>
<dbReference type="PROSITE" id="PS00237">
    <property type="entry name" value="G_PROTEIN_RECEP_F1_1"/>
    <property type="match status" value="1"/>
</dbReference>
<keyword evidence="2" id="KW-1003">Cell membrane</keyword>